<dbReference type="EMBL" id="KI546090">
    <property type="protein sequence ID" value="EST45620.1"/>
    <property type="molecule type" value="Genomic_DNA"/>
</dbReference>
<accession>V6LLN8</accession>
<dbReference type="Proteomes" id="UP000018208">
    <property type="component" value="Unassembled WGS sequence"/>
</dbReference>
<evidence type="ECO:0000313" key="4">
    <source>
        <dbReference type="Proteomes" id="UP000018208"/>
    </source>
</evidence>
<name>V6LLN8_9EUKA</name>
<keyword evidence="4" id="KW-1185">Reference proteome</keyword>
<keyword evidence="1" id="KW-0472">Membrane</keyword>
<reference evidence="2 3" key="1">
    <citation type="journal article" date="2014" name="PLoS Genet.">
        <title>The Genome of Spironucleus salmonicida Highlights a Fish Pathogen Adapted to Fluctuating Environments.</title>
        <authorList>
            <person name="Xu F."/>
            <person name="Jerlstrom-Hultqvist J."/>
            <person name="Einarsson E."/>
            <person name="Astvaldsson A."/>
            <person name="Svard S.G."/>
            <person name="Andersson J.O."/>
        </authorList>
    </citation>
    <scope>NUCLEOTIDE SEQUENCE</scope>
    <source>
        <strain evidence="3">ATCC 50377</strain>
    </source>
</reference>
<proteinExistence type="predicted"/>
<reference evidence="3" key="2">
    <citation type="submission" date="2020-12" db="EMBL/GenBank/DDBJ databases">
        <title>New Spironucleus salmonicida genome in near-complete chromosomes.</title>
        <authorList>
            <person name="Xu F."/>
            <person name="Kurt Z."/>
            <person name="Jimenez-Gonzalez A."/>
            <person name="Astvaldsson A."/>
            <person name="Andersson J.O."/>
            <person name="Svard S.G."/>
        </authorList>
    </citation>
    <scope>NUCLEOTIDE SEQUENCE</scope>
    <source>
        <strain evidence="3">ATCC 50377</strain>
    </source>
</reference>
<dbReference type="VEuPathDB" id="GiardiaDB:SS50377_20471"/>
<sequence length="272" mass="30741">MNDIFYRTFQNTLSLYHDTPDFVSDINNTQDENAWPESLKYSSFRHLNTIHTPLTPPPDALSDFPAHFHFLISTMPLKYRQIFANLIHIEYPTQSAPALVIGDAYVLFEIFYFEKTAQSLQFSPAATSPENAFFLRKQKISGRSAQLFVRNFVKNAPKCVVYVNWNELAELQRGRLGACLAVLGHQFRLESVNSGVRKTPVLTSALVDSEYFSRLEEFEMSRRLSVYGHEIAVWVGSLGIALGIILIVELLAFLGAIGVTVQFKNQLTAKGL</sequence>
<organism evidence="2">
    <name type="scientific">Spironucleus salmonicida</name>
    <dbReference type="NCBI Taxonomy" id="348837"/>
    <lineage>
        <taxon>Eukaryota</taxon>
        <taxon>Metamonada</taxon>
        <taxon>Diplomonadida</taxon>
        <taxon>Hexamitidae</taxon>
        <taxon>Hexamitinae</taxon>
        <taxon>Spironucleus</taxon>
    </lineage>
</organism>
<evidence type="ECO:0000313" key="3">
    <source>
        <dbReference type="EMBL" id="KAH0577121.1"/>
    </source>
</evidence>
<evidence type="ECO:0000313" key="2">
    <source>
        <dbReference type="EMBL" id="EST45620.1"/>
    </source>
</evidence>
<evidence type="ECO:0000256" key="1">
    <source>
        <dbReference type="SAM" id="Phobius"/>
    </source>
</evidence>
<dbReference type="AlphaFoldDB" id="V6LLN8"/>
<keyword evidence="1" id="KW-0812">Transmembrane</keyword>
<feature type="transmembrane region" description="Helical" evidence="1">
    <location>
        <begin position="231"/>
        <end position="257"/>
    </location>
</feature>
<gene>
    <name evidence="2" type="ORF">SS50377_14477</name>
    <name evidence="3" type="ORF">SS50377_20471</name>
</gene>
<protein>
    <submittedName>
        <fullName evidence="2">Uncharacterized protein</fullName>
    </submittedName>
</protein>
<keyword evidence="1" id="KW-1133">Transmembrane helix</keyword>
<dbReference type="EMBL" id="AUWU02000001">
    <property type="protein sequence ID" value="KAH0577121.1"/>
    <property type="molecule type" value="Genomic_DNA"/>
</dbReference>